<feature type="non-terminal residue" evidence="2">
    <location>
        <position position="22"/>
    </location>
</feature>
<gene>
    <name evidence="2" type="ORF">L9Z73_29475</name>
</gene>
<accession>A0ABT0ERE5</accession>
<dbReference type="GO" id="GO:0016740">
    <property type="term" value="F:transferase activity"/>
    <property type="evidence" value="ECO:0007669"/>
    <property type="project" value="UniProtKB-KW"/>
</dbReference>
<keyword evidence="3" id="KW-1185">Reference proteome</keyword>
<sequence>MVNAHDLLWGMTPAHAPADAPA</sequence>
<protein>
    <submittedName>
        <fullName evidence="2">Phosphoribosyl-dephospho-CoA transferase</fullName>
    </submittedName>
</protein>
<feature type="region of interest" description="Disordered" evidence="1">
    <location>
        <begin position="1"/>
        <end position="22"/>
    </location>
</feature>
<evidence type="ECO:0000313" key="3">
    <source>
        <dbReference type="Proteomes" id="UP001317085"/>
    </source>
</evidence>
<comment type="caution">
    <text evidence="2">The sequence shown here is derived from an EMBL/GenBank/DDBJ whole genome shotgun (WGS) entry which is preliminary data.</text>
</comment>
<keyword evidence="2" id="KW-0808">Transferase</keyword>
<dbReference type="Proteomes" id="UP001317085">
    <property type="component" value="Unassembled WGS sequence"/>
</dbReference>
<dbReference type="EMBL" id="JAKNRV010000573">
    <property type="protein sequence ID" value="MCK1788293.1"/>
    <property type="molecule type" value="Genomic_DNA"/>
</dbReference>
<evidence type="ECO:0000256" key="1">
    <source>
        <dbReference type="SAM" id="MobiDB-lite"/>
    </source>
</evidence>
<evidence type="ECO:0000313" key="2">
    <source>
        <dbReference type="EMBL" id="MCK1788293.1"/>
    </source>
</evidence>
<reference evidence="2 3" key="1">
    <citation type="submission" date="2022-02" db="EMBL/GenBank/DDBJ databases">
        <title>Comparative genomics of the first Antarctic Pseudomonas spp. capable of biotransforming 2,4,6-Trinitrotoluene.</title>
        <authorList>
            <person name="Cabrera M.A."/>
            <person name="Marquez S.L."/>
            <person name="Perez-Donoso J.M."/>
        </authorList>
    </citation>
    <scope>NUCLEOTIDE SEQUENCE [LARGE SCALE GENOMIC DNA]</scope>
    <source>
        <strain evidence="2 3">TNT11</strain>
    </source>
</reference>
<proteinExistence type="predicted"/>
<organism evidence="2 3">
    <name type="scientific">Pseudomonas emilianonis</name>
    <dbReference type="NCBI Taxonomy" id="2915812"/>
    <lineage>
        <taxon>Bacteria</taxon>
        <taxon>Pseudomonadati</taxon>
        <taxon>Pseudomonadota</taxon>
        <taxon>Gammaproteobacteria</taxon>
        <taxon>Pseudomonadales</taxon>
        <taxon>Pseudomonadaceae</taxon>
        <taxon>Pseudomonas</taxon>
    </lineage>
</organism>
<name>A0ABT0ERE5_9PSED</name>